<dbReference type="AlphaFoldDB" id="A0A1B8ABY8"/>
<evidence type="ECO:0000313" key="2">
    <source>
        <dbReference type="Proteomes" id="UP000091967"/>
    </source>
</evidence>
<name>A0A1B8ABY8_FUSPO</name>
<reference evidence="1 2" key="1">
    <citation type="submission" date="2016-06" db="EMBL/GenBank/DDBJ databases">
        <title>Living apart together: crosstalk between the core and supernumerary genomes in a fungal plant pathogen.</title>
        <authorList>
            <person name="Vanheule A."/>
            <person name="Audenaert K."/>
            <person name="Warris S."/>
            <person name="Van De Geest H."/>
            <person name="Schijlen E."/>
            <person name="Hofte M."/>
            <person name="De Saeger S."/>
            <person name="Haesaert G."/>
            <person name="Waalwijk C."/>
            <person name="Van Der Lee T."/>
        </authorList>
    </citation>
    <scope>NUCLEOTIDE SEQUENCE [LARGE SCALE GENOMIC DNA]</scope>
    <source>
        <strain evidence="1 2">2516</strain>
    </source>
</reference>
<gene>
    <name evidence="1" type="ORF">FPOA_09712</name>
</gene>
<dbReference type="STRING" id="36050.A0A1B8ABY8"/>
<evidence type="ECO:0000313" key="1">
    <source>
        <dbReference type="EMBL" id="OBS17984.1"/>
    </source>
</evidence>
<proteinExistence type="predicted"/>
<comment type="caution">
    <text evidence="1">The sequence shown here is derived from an EMBL/GenBank/DDBJ whole genome shotgun (WGS) entry which is preliminary data.</text>
</comment>
<dbReference type="EMBL" id="LYXU01000004">
    <property type="protein sequence ID" value="OBS17984.1"/>
    <property type="molecule type" value="Genomic_DNA"/>
</dbReference>
<protein>
    <submittedName>
        <fullName evidence="1">Uncharacterized protein</fullName>
    </submittedName>
</protein>
<accession>A0A1B8ABY8</accession>
<sequence length="209" mass="24037">MLLLQLNGTTRRGQPSALYGMTMDHTNPSLRAQEAKFGTNNQVKTPDTIPIRESFAPKGVKWDTAYTNWSQIHDQCIELVRWFNSTSNIFFLINEENIRRWRDYINLDETDEAIKIELQVSRTNVNPKDKKKRRVIAKHLKSQLAKQHEEYATRPDIAESFSVDDASSKLVGSDLMAFNLSAIQNSSEEQILRNSDNSAFTTFKKSQRP</sequence>
<keyword evidence="2" id="KW-1185">Reference proteome</keyword>
<organism evidence="1 2">
    <name type="scientific">Fusarium poae</name>
    <dbReference type="NCBI Taxonomy" id="36050"/>
    <lineage>
        <taxon>Eukaryota</taxon>
        <taxon>Fungi</taxon>
        <taxon>Dikarya</taxon>
        <taxon>Ascomycota</taxon>
        <taxon>Pezizomycotina</taxon>
        <taxon>Sordariomycetes</taxon>
        <taxon>Hypocreomycetidae</taxon>
        <taxon>Hypocreales</taxon>
        <taxon>Nectriaceae</taxon>
        <taxon>Fusarium</taxon>
    </lineage>
</organism>
<dbReference type="Proteomes" id="UP000091967">
    <property type="component" value="Unassembled WGS sequence"/>
</dbReference>